<gene>
    <name evidence="4" type="ORF">CBOVIS_LOCUS10861</name>
</gene>
<dbReference type="GO" id="GO:0003700">
    <property type="term" value="F:DNA-binding transcription factor activity"/>
    <property type="evidence" value="ECO:0007669"/>
    <property type="project" value="InterPro"/>
</dbReference>
<evidence type="ECO:0000313" key="4">
    <source>
        <dbReference type="EMBL" id="CAB3409174.1"/>
    </source>
</evidence>
<protein>
    <recommendedName>
        <fullName evidence="3">TEA domain-containing protein</fullName>
    </recommendedName>
</protein>
<name>A0A8S1FAF7_9PELO</name>
<accession>A0A8S1FAF7</accession>
<feature type="coiled-coil region" evidence="2">
    <location>
        <begin position="44"/>
        <end position="115"/>
    </location>
</feature>
<dbReference type="InterPro" id="IPR000818">
    <property type="entry name" value="TEA/ATTS_dom"/>
</dbReference>
<feature type="domain" description="TEA" evidence="3">
    <location>
        <begin position="168"/>
        <end position="242"/>
    </location>
</feature>
<keyword evidence="2" id="KW-0175">Coiled coil</keyword>
<organism evidence="4 5">
    <name type="scientific">Caenorhabditis bovis</name>
    <dbReference type="NCBI Taxonomy" id="2654633"/>
    <lineage>
        <taxon>Eukaryota</taxon>
        <taxon>Metazoa</taxon>
        <taxon>Ecdysozoa</taxon>
        <taxon>Nematoda</taxon>
        <taxon>Chromadorea</taxon>
        <taxon>Rhabditida</taxon>
        <taxon>Rhabditina</taxon>
        <taxon>Rhabditomorpha</taxon>
        <taxon>Rhabditoidea</taxon>
        <taxon>Rhabditidae</taxon>
        <taxon>Peloderinae</taxon>
        <taxon>Caenorhabditis</taxon>
    </lineage>
</organism>
<dbReference type="AlphaFoldDB" id="A0A8S1FAF7"/>
<evidence type="ECO:0000259" key="3">
    <source>
        <dbReference type="PROSITE" id="PS51088"/>
    </source>
</evidence>
<dbReference type="EMBL" id="CADEPM010000008">
    <property type="protein sequence ID" value="CAB3409174.1"/>
    <property type="molecule type" value="Genomic_DNA"/>
</dbReference>
<dbReference type="PROSITE" id="PS51088">
    <property type="entry name" value="TEA_2"/>
    <property type="match status" value="1"/>
</dbReference>
<proteinExistence type="predicted"/>
<feature type="DNA-binding region" description="TEA" evidence="1">
    <location>
        <begin position="168"/>
        <end position="242"/>
    </location>
</feature>
<dbReference type="Pfam" id="PF01285">
    <property type="entry name" value="TEA"/>
    <property type="match status" value="1"/>
</dbReference>
<dbReference type="Gene3D" id="6.10.20.40">
    <property type="entry name" value="TEA/ATTS domain"/>
    <property type="match status" value="1"/>
</dbReference>
<comment type="caution">
    <text evidence="4">The sequence shown here is derived from an EMBL/GenBank/DDBJ whole genome shotgun (WGS) entry which is preliminary data.</text>
</comment>
<evidence type="ECO:0000256" key="2">
    <source>
        <dbReference type="SAM" id="Coils"/>
    </source>
</evidence>
<dbReference type="SMART" id="SM00426">
    <property type="entry name" value="TEA"/>
    <property type="match status" value="1"/>
</dbReference>
<dbReference type="Proteomes" id="UP000494206">
    <property type="component" value="Unassembled WGS sequence"/>
</dbReference>
<evidence type="ECO:0000256" key="1">
    <source>
        <dbReference type="PROSITE-ProRule" id="PRU00505"/>
    </source>
</evidence>
<keyword evidence="5" id="KW-1185">Reference proteome</keyword>
<reference evidence="4 5" key="1">
    <citation type="submission" date="2020-04" db="EMBL/GenBank/DDBJ databases">
        <authorList>
            <person name="Laetsch R D."/>
            <person name="Stevens L."/>
            <person name="Kumar S."/>
            <person name="Blaxter L. M."/>
        </authorList>
    </citation>
    <scope>NUCLEOTIDE SEQUENCE [LARGE SCALE GENOMIC DNA]</scope>
</reference>
<dbReference type="InterPro" id="IPR038096">
    <property type="entry name" value="TEA/ATTS_sf"/>
</dbReference>
<sequence>MYSEQLHSLIDELRQDLEHKSTKLTAICSDLTAAKSQFTEQAYIAELEAKLSTYSEKLEKTTADLVECKARVSKLEKEVCELKKNPEIDLVKNAMRIANAELAALRAENSELRRSRSLHNYADANIMDTAQIYAMGMSESKPLQIGFHGNTMVAGPNCIRDTTFMSENSGRNRLWDHDTIKAFHEANEVIPKEGIRKFHYNGVKKGRNQHIANYINKRCNTNLTAAQVSSFLQKITRARQFGDLTLY</sequence>
<evidence type="ECO:0000313" key="5">
    <source>
        <dbReference type="Proteomes" id="UP000494206"/>
    </source>
</evidence>